<feature type="transmembrane region" description="Helical" evidence="2">
    <location>
        <begin position="108"/>
        <end position="127"/>
    </location>
</feature>
<evidence type="ECO:0000256" key="1">
    <source>
        <dbReference type="SAM" id="MobiDB-lite"/>
    </source>
</evidence>
<accession>A0A841K4A7</accession>
<dbReference type="EMBL" id="JACHEK010000006">
    <property type="protein sequence ID" value="MBB6145094.1"/>
    <property type="molecule type" value="Genomic_DNA"/>
</dbReference>
<evidence type="ECO:0000313" key="4">
    <source>
        <dbReference type="EMBL" id="MBB6145094.1"/>
    </source>
</evidence>
<feature type="transmembrane region" description="Helical" evidence="2">
    <location>
        <begin position="249"/>
        <end position="270"/>
    </location>
</feature>
<proteinExistence type="predicted"/>
<dbReference type="InterPro" id="IPR012429">
    <property type="entry name" value="HGSNAT_cat"/>
</dbReference>
<protein>
    <submittedName>
        <fullName evidence="4">Putative acyltransferase</fullName>
    </submittedName>
</protein>
<feature type="transmembrane region" description="Helical" evidence="2">
    <location>
        <begin position="282"/>
        <end position="301"/>
    </location>
</feature>
<organism evidence="4 5">
    <name type="scientific">Silvibacterium bohemicum</name>
    <dbReference type="NCBI Taxonomy" id="1577686"/>
    <lineage>
        <taxon>Bacteria</taxon>
        <taxon>Pseudomonadati</taxon>
        <taxon>Acidobacteriota</taxon>
        <taxon>Terriglobia</taxon>
        <taxon>Terriglobales</taxon>
        <taxon>Acidobacteriaceae</taxon>
        <taxon>Silvibacterium</taxon>
    </lineage>
</organism>
<evidence type="ECO:0000259" key="3">
    <source>
        <dbReference type="Pfam" id="PF07786"/>
    </source>
</evidence>
<feature type="transmembrane region" description="Helical" evidence="2">
    <location>
        <begin position="156"/>
        <end position="174"/>
    </location>
</feature>
<evidence type="ECO:0000256" key="2">
    <source>
        <dbReference type="SAM" id="Phobius"/>
    </source>
</evidence>
<dbReference type="Proteomes" id="UP000538666">
    <property type="component" value="Unassembled WGS sequence"/>
</dbReference>
<feature type="transmembrane region" description="Helical" evidence="2">
    <location>
        <begin position="133"/>
        <end position="151"/>
    </location>
</feature>
<dbReference type="Pfam" id="PF07786">
    <property type="entry name" value="HGSNAT_cat"/>
    <property type="match status" value="1"/>
</dbReference>
<dbReference type="PANTHER" id="PTHR31061:SF24">
    <property type="entry name" value="LD22376P"/>
    <property type="match status" value="1"/>
</dbReference>
<keyword evidence="2" id="KW-1133">Transmembrane helix</keyword>
<feature type="region of interest" description="Disordered" evidence="1">
    <location>
        <begin position="1"/>
        <end position="20"/>
    </location>
</feature>
<comment type="caution">
    <text evidence="4">The sequence shown here is derived from an EMBL/GenBank/DDBJ whole genome shotgun (WGS) entry which is preliminary data.</text>
</comment>
<keyword evidence="4" id="KW-0012">Acyltransferase</keyword>
<feature type="domain" description="Heparan-alpha-glucosaminide N-acetyltransferase catalytic" evidence="3">
    <location>
        <begin position="25"/>
        <end position="166"/>
    </location>
</feature>
<keyword evidence="2" id="KW-0472">Membrane</keyword>
<feature type="transmembrane region" description="Helical" evidence="2">
    <location>
        <begin position="69"/>
        <end position="87"/>
    </location>
</feature>
<keyword evidence="4" id="KW-0808">Transferase</keyword>
<keyword evidence="2" id="KW-0812">Transmembrane</keyword>
<keyword evidence="5" id="KW-1185">Reference proteome</keyword>
<reference evidence="4 5" key="1">
    <citation type="submission" date="2020-08" db="EMBL/GenBank/DDBJ databases">
        <title>Genomic Encyclopedia of Type Strains, Phase IV (KMG-IV): sequencing the most valuable type-strain genomes for metagenomic binning, comparative biology and taxonomic classification.</title>
        <authorList>
            <person name="Goeker M."/>
        </authorList>
    </citation>
    <scope>NUCLEOTIDE SEQUENCE [LARGE SCALE GENOMIC DNA]</scope>
    <source>
        <strain evidence="4 5">DSM 103733</strain>
    </source>
</reference>
<name>A0A841K4A7_9BACT</name>
<dbReference type="PANTHER" id="PTHR31061">
    <property type="entry name" value="LD22376P"/>
    <property type="match status" value="1"/>
</dbReference>
<sequence length="392" mass="42958">MKTAMPSGISRKTGSLLGPNAPRERLKALDVLRGLTVAVMIMVNTSGDSRHTFPILAHSRWNGCTLADVVFPCFLFMVGISSVFSVSGRLGRGVPKRAILAQAARRSVVLFLLGLAINSFDGLSLHTLRVYGVLQRIAFCYLAGTAMLLWWRSRTIAAVLLSTLLGYWALLRFAPVPGLGLPGSTVAFLDPVANLPAWLDRHLVPTAHLYRHTFYDPEGLLSSVSAVASTLMGVLSGKWIRAKRTSSQALPGLLAAGLTCAAAGLIWEPWFPWNKRLWTGSFVLWTGGLSLIALCLLLWLVDVRQFGKRWTYPAIVFGTNALAAYVFSEFLAGLLHVIHLPGGITIQHWLYHPLAASIPNPSIAALTYAILFVAVCFLPAWLLYRRRIFLKI</sequence>
<dbReference type="GO" id="GO:0016746">
    <property type="term" value="F:acyltransferase activity"/>
    <property type="evidence" value="ECO:0007669"/>
    <property type="project" value="UniProtKB-KW"/>
</dbReference>
<feature type="transmembrane region" description="Helical" evidence="2">
    <location>
        <begin position="219"/>
        <end position="237"/>
    </location>
</feature>
<gene>
    <name evidence="4" type="ORF">HNQ77_003052</name>
</gene>
<feature type="transmembrane region" description="Helical" evidence="2">
    <location>
        <begin position="322"/>
        <end position="342"/>
    </location>
</feature>
<dbReference type="RefSeq" id="WP_184084942.1">
    <property type="nucleotide sequence ID" value="NZ_JACHEK010000006.1"/>
</dbReference>
<evidence type="ECO:0000313" key="5">
    <source>
        <dbReference type="Proteomes" id="UP000538666"/>
    </source>
</evidence>
<feature type="transmembrane region" description="Helical" evidence="2">
    <location>
        <begin position="362"/>
        <end position="384"/>
    </location>
</feature>
<dbReference type="AlphaFoldDB" id="A0A841K4A7"/>